<keyword evidence="2" id="KW-1185">Reference proteome</keyword>
<dbReference type="OrthoDB" id="280696at2"/>
<proteinExistence type="predicted"/>
<evidence type="ECO:0000313" key="2">
    <source>
        <dbReference type="Proteomes" id="UP000321583"/>
    </source>
</evidence>
<sequence length="260" mass="29210">MTTSDRVRRAISWRLDPVLMMRDAGFEPDPHQIELLECEDPQTLVVWPRQSGKSQTCAVKLLHGSCFDPGDTVILAGEKQQQAQEVFEKAYAMHSELSKIGDLPNVTRSGDELIFSNGSRILAKPSTVESVRGYSAKRALIDEAAFTGDDTLAKIAPMLSATNGQLICASTPNGARGWFHDAWHHGGDAWRRLTVSVDKLPRLSQRELARQRTLLTDIQFRQEFLLEWLDAEQQFFPTEVILAARRPDIVPLFKRLKEAA</sequence>
<dbReference type="AlphaFoldDB" id="A0A562D7A4"/>
<dbReference type="RefSeq" id="WP_125108275.1">
    <property type="nucleotide sequence ID" value="NZ_VLJS01000086.1"/>
</dbReference>
<dbReference type="InterPro" id="IPR027417">
    <property type="entry name" value="P-loop_NTPase"/>
</dbReference>
<name>A0A562D7A4_9GAMM</name>
<organism evidence="1 2">
    <name type="scientific">Pseudoxanthomonas taiwanensis J19</name>
    <dbReference type="NCBI Taxonomy" id="935569"/>
    <lineage>
        <taxon>Bacteria</taxon>
        <taxon>Pseudomonadati</taxon>
        <taxon>Pseudomonadota</taxon>
        <taxon>Gammaproteobacteria</taxon>
        <taxon>Lysobacterales</taxon>
        <taxon>Lysobacteraceae</taxon>
        <taxon>Pseudoxanthomonas</taxon>
    </lineage>
</organism>
<reference evidence="1 2" key="1">
    <citation type="submission" date="2019-07" db="EMBL/GenBank/DDBJ databases">
        <title>Genome sequencing of lignin-degrading bacterial isolates.</title>
        <authorList>
            <person name="Gladden J."/>
        </authorList>
    </citation>
    <scope>NUCLEOTIDE SEQUENCE [LARGE SCALE GENOMIC DNA]</scope>
    <source>
        <strain evidence="1 2">J19</strain>
    </source>
</reference>
<accession>A0A562D7A4</accession>
<protein>
    <submittedName>
        <fullName evidence="1">Phage terminase-like protein, large subunit</fullName>
    </submittedName>
</protein>
<dbReference type="Pfam" id="PF03237">
    <property type="entry name" value="Terminase_6N"/>
    <property type="match status" value="1"/>
</dbReference>
<dbReference type="Proteomes" id="UP000321583">
    <property type="component" value="Unassembled WGS sequence"/>
</dbReference>
<comment type="caution">
    <text evidence="1">The sequence shown here is derived from an EMBL/GenBank/DDBJ whole genome shotgun (WGS) entry which is preliminary data.</text>
</comment>
<gene>
    <name evidence="1" type="ORF">L613_005500000110</name>
</gene>
<dbReference type="Gene3D" id="3.40.50.300">
    <property type="entry name" value="P-loop containing nucleotide triphosphate hydrolases"/>
    <property type="match status" value="1"/>
</dbReference>
<evidence type="ECO:0000313" key="1">
    <source>
        <dbReference type="EMBL" id="TWH05606.1"/>
    </source>
</evidence>
<dbReference type="EMBL" id="VLJS01000086">
    <property type="protein sequence ID" value="TWH05606.1"/>
    <property type="molecule type" value="Genomic_DNA"/>
</dbReference>